<evidence type="ECO:0000256" key="1">
    <source>
        <dbReference type="ARBA" id="ARBA00011045"/>
    </source>
</evidence>
<dbReference type="Gene3D" id="1.25.10.10">
    <property type="entry name" value="Leucine-rich Repeat Variant"/>
    <property type="match status" value="1"/>
</dbReference>
<dbReference type="GO" id="GO:0000774">
    <property type="term" value="F:adenyl-nucleotide exchange factor activity"/>
    <property type="evidence" value="ECO:0007669"/>
    <property type="project" value="TreeGrafter"/>
</dbReference>
<reference evidence="6" key="2">
    <citation type="submission" date="2015-01" db="EMBL/GenBank/DDBJ databases">
        <title>Evolutionary Origins and Diversification of the Mycorrhizal Mutualists.</title>
        <authorList>
            <consortium name="DOE Joint Genome Institute"/>
            <consortium name="Mycorrhizal Genomics Consortium"/>
            <person name="Kohler A."/>
            <person name="Kuo A."/>
            <person name="Nagy L.G."/>
            <person name="Floudas D."/>
            <person name="Copeland A."/>
            <person name="Barry K.W."/>
            <person name="Cichocki N."/>
            <person name="Veneault-Fourrey C."/>
            <person name="LaButti K."/>
            <person name="Lindquist E.A."/>
            <person name="Lipzen A."/>
            <person name="Lundell T."/>
            <person name="Morin E."/>
            <person name="Murat C."/>
            <person name="Riley R."/>
            <person name="Ohm R."/>
            <person name="Sun H."/>
            <person name="Tunlid A."/>
            <person name="Henrissat B."/>
            <person name="Grigoriev I.V."/>
            <person name="Hibbett D.S."/>
            <person name="Martin F."/>
        </authorList>
    </citation>
    <scope>NUCLEOTIDE SEQUENCE [LARGE SCALE GENOMIC DNA]</scope>
    <source>
        <strain evidence="6">LaAM-08-1</strain>
    </source>
</reference>
<keyword evidence="6" id="KW-1185">Reference proteome</keyword>
<dbReference type="AlphaFoldDB" id="A0A0C9YGU3"/>
<dbReference type="InterPro" id="IPR013918">
    <property type="entry name" value="Nucleotide_exch_fac_Fes1"/>
</dbReference>
<dbReference type="SUPFAM" id="SSF48371">
    <property type="entry name" value="ARM repeat"/>
    <property type="match status" value="1"/>
</dbReference>
<proteinExistence type="inferred from homology"/>
<dbReference type="STRING" id="1095629.A0A0C9YGU3"/>
<organism evidence="5 6">
    <name type="scientific">Laccaria amethystina LaAM-08-1</name>
    <dbReference type="NCBI Taxonomy" id="1095629"/>
    <lineage>
        <taxon>Eukaryota</taxon>
        <taxon>Fungi</taxon>
        <taxon>Dikarya</taxon>
        <taxon>Basidiomycota</taxon>
        <taxon>Agaricomycotina</taxon>
        <taxon>Agaricomycetes</taxon>
        <taxon>Agaricomycetidae</taxon>
        <taxon>Agaricales</taxon>
        <taxon>Agaricineae</taxon>
        <taxon>Hydnangiaceae</taxon>
        <taxon>Laccaria</taxon>
    </lineage>
</organism>
<dbReference type="HOGENOM" id="CLU_046722_0_0_1"/>
<feature type="domain" description="Nucleotide exchange factor Fes1" evidence="4">
    <location>
        <begin position="1"/>
        <end position="84"/>
    </location>
</feature>
<dbReference type="GO" id="GO:0005783">
    <property type="term" value="C:endoplasmic reticulum"/>
    <property type="evidence" value="ECO:0007669"/>
    <property type="project" value="TreeGrafter"/>
</dbReference>
<gene>
    <name evidence="5" type="ORF">K443DRAFT_390543</name>
</gene>
<keyword evidence="2" id="KW-0677">Repeat</keyword>
<evidence type="ECO:0000313" key="6">
    <source>
        <dbReference type="Proteomes" id="UP000054477"/>
    </source>
</evidence>
<protein>
    <recommendedName>
        <fullName evidence="4">Nucleotide exchange factor Fes1 domain-containing protein</fullName>
    </recommendedName>
</protein>
<evidence type="ECO:0000256" key="2">
    <source>
        <dbReference type="ARBA" id="ARBA00022737"/>
    </source>
</evidence>
<dbReference type="PANTHER" id="PTHR19316:SF18">
    <property type="entry name" value="HSP70-BINDING PROTEIN 1"/>
    <property type="match status" value="1"/>
</dbReference>
<sequence length="371" mass="40909">MDALLRWSIENSTPLGSAPGDRPPVQRQDMNPEIIDMILGKPDAELMKEDMAVAIDATRSEDDRINALDHLEMLIEHIDNANNIENLRLWEPLQSMLTSEASSEIKMQVLWVIGTALQNNPAAQDIYLKYQPLPTLVSFLTPSPSSTLQIRSKVLYALSGLLKHNAAAVVELGSPEVNGWAKLREALQDPEISVRRKTIFLFHSLLIPTSPSDLSPHPPKPIEDDPIHPPSTTDGPSLLTPDDQPASAAPIHPNSHAVHLANPSRTNTCQYTFAALREHNILDATINAVTSPVPFGEDGENVEADSDFEEKGVRLLHTYAVTCRGVFSPAQKATLKSWFEAERKAKGSEDELLSSWNFTAAEFKDLIGRLN</sequence>
<evidence type="ECO:0000313" key="5">
    <source>
        <dbReference type="EMBL" id="KIK09582.1"/>
    </source>
</evidence>
<feature type="region of interest" description="Disordered" evidence="3">
    <location>
        <begin position="211"/>
        <end position="261"/>
    </location>
</feature>
<dbReference type="InterPro" id="IPR050693">
    <property type="entry name" value="Hsp70_NEF-Inhibitors"/>
</dbReference>
<dbReference type="InterPro" id="IPR016024">
    <property type="entry name" value="ARM-type_fold"/>
</dbReference>
<dbReference type="Proteomes" id="UP000054477">
    <property type="component" value="Unassembled WGS sequence"/>
</dbReference>
<evidence type="ECO:0000256" key="3">
    <source>
        <dbReference type="SAM" id="MobiDB-lite"/>
    </source>
</evidence>
<comment type="similarity">
    <text evidence="1">Belongs to the FES1 family.</text>
</comment>
<dbReference type="InterPro" id="IPR011989">
    <property type="entry name" value="ARM-like"/>
</dbReference>
<dbReference type="OrthoDB" id="10250458at2759"/>
<reference evidence="5 6" key="1">
    <citation type="submission" date="2014-04" db="EMBL/GenBank/DDBJ databases">
        <authorList>
            <consortium name="DOE Joint Genome Institute"/>
            <person name="Kuo A."/>
            <person name="Kohler A."/>
            <person name="Nagy L.G."/>
            <person name="Floudas D."/>
            <person name="Copeland A."/>
            <person name="Barry K.W."/>
            <person name="Cichocki N."/>
            <person name="Veneault-Fourrey C."/>
            <person name="LaButti K."/>
            <person name="Lindquist E.A."/>
            <person name="Lipzen A."/>
            <person name="Lundell T."/>
            <person name="Morin E."/>
            <person name="Murat C."/>
            <person name="Sun H."/>
            <person name="Tunlid A."/>
            <person name="Henrissat B."/>
            <person name="Grigoriev I.V."/>
            <person name="Hibbett D.S."/>
            <person name="Martin F."/>
            <person name="Nordberg H.P."/>
            <person name="Cantor M.N."/>
            <person name="Hua S.X."/>
        </authorList>
    </citation>
    <scope>NUCLEOTIDE SEQUENCE [LARGE SCALE GENOMIC DNA]</scope>
    <source>
        <strain evidence="5 6">LaAM-08-1</strain>
    </source>
</reference>
<accession>A0A0C9YGU3</accession>
<evidence type="ECO:0000259" key="4">
    <source>
        <dbReference type="Pfam" id="PF08609"/>
    </source>
</evidence>
<dbReference type="Pfam" id="PF08609">
    <property type="entry name" value="Fes1"/>
    <property type="match status" value="1"/>
</dbReference>
<name>A0A0C9YGU3_9AGAR</name>
<dbReference type="PANTHER" id="PTHR19316">
    <property type="entry name" value="PROTEIN FOLDING REGULATOR"/>
    <property type="match status" value="1"/>
</dbReference>
<dbReference type="EMBL" id="KN838538">
    <property type="protein sequence ID" value="KIK09582.1"/>
    <property type="molecule type" value="Genomic_DNA"/>
</dbReference>